<dbReference type="RefSeq" id="WP_342756745.1">
    <property type="nucleotide sequence ID" value="NZ_CP146256.1"/>
</dbReference>
<reference evidence="1 2" key="1">
    <citation type="submission" date="2024-02" db="EMBL/GenBank/DDBJ databases">
        <title>Bacterial strain from lacustrine sediment.</title>
        <authorList>
            <person name="Petit C."/>
            <person name="Fadhlaoui K."/>
        </authorList>
    </citation>
    <scope>NUCLEOTIDE SEQUENCE [LARGE SCALE GENOMIC DNA]</scope>
    <source>
        <strain evidence="1 2">IPX-CK</strain>
    </source>
</reference>
<evidence type="ECO:0000313" key="1">
    <source>
        <dbReference type="EMBL" id="XAH73138.1"/>
    </source>
</evidence>
<dbReference type="Proteomes" id="UP001451571">
    <property type="component" value="Chromosome"/>
</dbReference>
<dbReference type="EMBL" id="CP146256">
    <property type="protein sequence ID" value="XAH73138.1"/>
    <property type="molecule type" value="Genomic_DNA"/>
</dbReference>
<evidence type="ECO:0000313" key="2">
    <source>
        <dbReference type="Proteomes" id="UP001451571"/>
    </source>
</evidence>
<accession>A0ABZ3EUR4</accession>
<keyword evidence="2" id="KW-1185">Reference proteome</keyword>
<gene>
    <name evidence="1" type="ORF">V6984_16740</name>
</gene>
<organism evidence="1 2">
    <name type="scientific">Kineothrix sedimenti</name>
    <dbReference type="NCBI Taxonomy" id="3123317"/>
    <lineage>
        <taxon>Bacteria</taxon>
        <taxon>Bacillati</taxon>
        <taxon>Bacillota</taxon>
        <taxon>Clostridia</taxon>
        <taxon>Lachnospirales</taxon>
        <taxon>Lachnospiraceae</taxon>
        <taxon>Kineothrix</taxon>
    </lineage>
</organism>
<proteinExistence type="predicted"/>
<name>A0ABZ3EUR4_9FIRM</name>
<sequence length="91" mass="10747">MITTRFEPYCENCRELEVETETIEYNLFSGEQRRTCIYCAHESRCRAIRDSIRQENEAKIAEIRSKKINGAAELNIERLKGHYESPLCKME</sequence>
<protein>
    <submittedName>
        <fullName evidence="1">Uncharacterized protein</fullName>
    </submittedName>
</protein>